<reference evidence="5 6" key="1">
    <citation type="journal article" date="2013" name="PLoS ONE">
        <title>Assembly-driven community genomics of a hypersaline microbial ecosystem.</title>
        <authorList>
            <person name="Podell S."/>
            <person name="Ugalde J.A."/>
            <person name="Narasingarao P."/>
            <person name="Banfield J.F."/>
            <person name="Heidelberg K.B."/>
            <person name="Allen E.E."/>
        </authorList>
    </citation>
    <scope>NUCLEOTIDE SEQUENCE [LARGE SCALE GENOMIC DNA]</scope>
    <source>
        <strain evidence="6">J07HQW1</strain>
    </source>
</reference>
<name>U1PHR9_9EURY</name>
<dbReference type="GO" id="GO:0000166">
    <property type="term" value="F:nucleotide binding"/>
    <property type="evidence" value="ECO:0007669"/>
    <property type="project" value="UniProtKB-KW"/>
</dbReference>
<evidence type="ECO:0000313" key="5">
    <source>
        <dbReference type="EMBL" id="ERG93192.1"/>
    </source>
</evidence>
<sequence>MEQVFAPWRIEWVERDETESIDGCPFCVLPAREPARDRESRIVARSQHTFVLLNNYPYNPGHVMVIPEHHTGSWDALSDTELLDHARTKTTTINAIQRAFDPDGINTGENLGGDAAGGSIDDHLHTHLVPRWRGDTNMMPIINDTKVIVEALDDTYDRLHTAFTTLQPAVETSDGMTDTDSKRQETKNMSDETDQTEKAVENTMSGANQDAGTQTSNQAVTLRFDSDEISS</sequence>
<protein>
    <submittedName>
        <fullName evidence="5">Diadenosine tetraphosphate (Ap4A) hydrolase and other HIT family hydrolase</fullName>
    </submittedName>
</protein>
<dbReference type="HOGENOM" id="CLU_056776_1_2_2"/>
<dbReference type="SUPFAM" id="SSF54197">
    <property type="entry name" value="HIT-like"/>
    <property type="match status" value="1"/>
</dbReference>
<dbReference type="Pfam" id="PF01230">
    <property type="entry name" value="HIT"/>
    <property type="match status" value="1"/>
</dbReference>
<dbReference type="EMBL" id="KE356560">
    <property type="protein sequence ID" value="ERG93192.1"/>
    <property type="molecule type" value="Genomic_DNA"/>
</dbReference>
<proteinExistence type="predicted"/>
<dbReference type="GO" id="GO:0016787">
    <property type="term" value="F:hydrolase activity"/>
    <property type="evidence" value="ECO:0007669"/>
    <property type="project" value="UniProtKB-KW"/>
</dbReference>
<accession>U1PHR9</accession>
<feature type="compositionally biased region" description="Basic and acidic residues" evidence="3">
    <location>
        <begin position="179"/>
        <end position="200"/>
    </location>
</feature>
<dbReference type="PANTHER" id="PTHR42997">
    <property type="entry name" value="HIT FAMILY HYDROLASE"/>
    <property type="match status" value="1"/>
</dbReference>
<dbReference type="InterPro" id="IPR039383">
    <property type="entry name" value="FHIT"/>
</dbReference>
<feature type="short sequence motif" description="Histidine triad motif" evidence="2">
    <location>
        <begin position="123"/>
        <end position="127"/>
    </location>
</feature>
<evidence type="ECO:0000256" key="1">
    <source>
        <dbReference type="ARBA" id="ARBA00022741"/>
    </source>
</evidence>
<evidence type="ECO:0000256" key="2">
    <source>
        <dbReference type="PROSITE-ProRule" id="PRU00464"/>
    </source>
</evidence>
<dbReference type="STRING" id="1238424.J07HQW1_03251"/>
<organism evidence="5 6">
    <name type="scientific">Haloquadratum walsbyi J07HQW1</name>
    <dbReference type="NCBI Taxonomy" id="1238424"/>
    <lineage>
        <taxon>Archaea</taxon>
        <taxon>Methanobacteriati</taxon>
        <taxon>Methanobacteriota</taxon>
        <taxon>Stenosarchaea group</taxon>
        <taxon>Halobacteria</taxon>
        <taxon>Halobacteriales</taxon>
        <taxon>Haloferacaceae</taxon>
        <taxon>Haloquadratum</taxon>
    </lineage>
</organism>
<dbReference type="Proteomes" id="UP000030649">
    <property type="component" value="Unassembled WGS sequence"/>
</dbReference>
<dbReference type="AlphaFoldDB" id="U1PHR9"/>
<evidence type="ECO:0000259" key="4">
    <source>
        <dbReference type="PROSITE" id="PS51084"/>
    </source>
</evidence>
<evidence type="ECO:0000313" key="6">
    <source>
        <dbReference type="Proteomes" id="UP000030649"/>
    </source>
</evidence>
<feature type="region of interest" description="Disordered" evidence="3">
    <location>
        <begin position="170"/>
        <end position="231"/>
    </location>
</feature>
<keyword evidence="5" id="KW-0378">Hydrolase</keyword>
<dbReference type="InterPro" id="IPR036265">
    <property type="entry name" value="HIT-like_sf"/>
</dbReference>
<feature type="compositionally biased region" description="Polar residues" evidence="3">
    <location>
        <begin position="202"/>
        <end position="220"/>
    </location>
</feature>
<dbReference type="InterPro" id="IPR052908">
    <property type="entry name" value="AP-4-A_phosphorylase"/>
</dbReference>
<dbReference type="Gene3D" id="3.30.428.10">
    <property type="entry name" value="HIT-like"/>
    <property type="match status" value="1"/>
</dbReference>
<dbReference type="PROSITE" id="PS51084">
    <property type="entry name" value="HIT_2"/>
    <property type="match status" value="1"/>
</dbReference>
<dbReference type="CDD" id="cd01275">
    <property type="entry name" value="FHIT"/>
    <property type="match status" value="1"/>
</dbReference>
<evidence type="ECO:0000256" key="3">
    <source>
        <dbReference type="SAM" id="MobiDB-lite"/>
    </source>
</evidence>
<keyword evidence="1" id="KW-0547">Nucleotide-binding</keyword>
<dbReference type="PANTHER" id="PTHR42997:SF1">
    <property type="entry name" value="AP-4-A PHOSPHORYLASE"/>
    <property type="match status" value="1"/>
</dbReference>
<feature type="domain" description="HIT" evidence="4">
    <location>
        <begin position="29"/>
        <end position="138"/>
    </location>
</feature>
<gene>
    <name evidence="5" type="ORF">J07HQW1_03251</name>
</gene>
<dbReference type="InterPro" id="IPR011146">
    <property type="entry name" value="HIT-like"/>
</dbReference>